<feature type="region of interest" description="Disordered" evidence="25">
    <location>
        <begin position="1707"/>
        <end position="1728"/>
    </location>
</feature>
<evidence type="ECO:0000256" key="20">
    <source>
        <dbReference type="ARBA" id="ARBA00023315"/>
    </source>
</evidence>
<evidence type="ECO:0000256" key="9">
    <source>
        <dbReference type="ARBA" id="ARBA00022723"/>
    </source>
</evidence>
<dbReference type="InterPro" id="IPR037073">
    <property type="entry name" value="Nuc_rcpt_coact_CREBbp_sf"/>
</dbReference>
<feature type="compositionally biased region" description="Polar residues" evidence="25">
    <location>
        <begin position="517"/>
        <end position="527"/>
    </location>
</feature>
<name>A0A8C6LT81_NOTFU</name>
<evidence type="ECO:0000256" key="6">
    <source>
        <dbReference type="ARBA" id="ARBA00022499"/>
    </source>
</evidence>
<dbReference type="EC" id="2.3.1.48" evidence="3"/>
<dbReference type="FunFam" id="1.10.246.20:FF:000001">
    <property type="entry name" value="E1A binding protein p300"/>
    <property type="match status" value="1"/>
</dbReference>
<evidence type="ECO:0000259" key="29">
    <source>
        <dbReference type="PROSITE" id="PS50952"/>
    </source>
</evidence>
<dbReference type="Ensembl" id="ENSNFUT00015026216.1">
    <property type="protein sequence ID" value="ENSNFUP00015025086.1"/>
    <property type="gene ID" value="ENSNFUG00015011264.1"/>
</dbReference>
<evidence type="ECO:0000256" key="16">
    <source>
        <dbReference type="ARBA" id="ARBA00023108"/>
    </source>
</evidence>
<feature type="compositionally biased region" description="Low complexity" evidence="25">
    <location>
        <begin position="618"/>
        <end position="628"/>
    </location>
</feature>
<dbReference type="Gene3D" id="1.10.246.20">
    <property type="entry name" value="Coactivator CBP, KIX domain"/>
    <property type="match status" value="1"/>
</dbReference>
<dbReference type="CDD" id="cd15647">
    <property type="entry name" value="PHD_CBP"/>
    <property type="match status" value="1"/>
</dbReference>
<feature type="region of interest" description="Disordered" evidence="25">
    <location>
        <begin position="1942"/>
        <end position="1964"/>
    </location>
</feature>
<dbReference type="PROSITE" id="PS50135">
    <property type="entry name" value="ZF_ZZ_2"/>
    <property type="match status" value="1"/>
</dbReference>
<keyword evidence="11 24" id="KW-0863">Zinc-finger</keyword>
<evidence type="ECO:0000256" key="3">
    <source>
        <dbReference type="ARBA" id="ARBA00013184"/>
    </source>
</evidence>
<dbReference type="InterPro" id="IPR000197">
    <property type="entry name" value="Znf_TAZ"/>
</dbReference>
<dbReference type="SUPFAM" id="SSF57933">
    <property type="entry name" value="TAZ domain"/>
    <property type="match status" value="2"/>
</dbReference>
<feature type="compositionally biased region" description="Low complexity" evidence="25">
    <location>
        <begin position="1655"/>
        <end position="1667"/>
    </location>
</feature>
<keyword evidence="32" id="KW-1185">Reference proteome</keyword>
<dbReference type="GO" id="GO:0045944">
    <property type="term" value="P:positive regulation of transcription by RNA polymerase II"/>
    <property type="evidence" value="ECO:0007669"/>
    <property type="project" value="TreeGrafter"/>
</dbReference>
<dbReference type="InterPro" id="IPR036529">
    <property type="entry name" value="KIX_dom_sf"/>
</dbReference>
<dbReference type="SMART" id="SM00297">
    <property type="entry name" value="BROMO"/>
    <property type="match status" value="1"/>
</dbReference>
<dbReference type="FunFam" id="3.30.40.10:FF:000034">
    <property type="entry name" value="Histone acetyltransferase p300"/>
    <property type="match status" value="1"/>
</dbReference>
<keyword evidence="15" id="KW-0805">Transcription regulation</keyword>
<keyword evidence="10" id="KW-0677">Repeat</keyword>
<keyword evidence="17 22" id="KW-0103">Bromodomain</keyword>
<dbReference type="Gene3D" id="1.20.920.10">
    <property type="entry name" value="Bromodomain-like"/>
    <property type="match status" value="1"/>
</dbReference>
<feature type="region of interest" description="Disordered" evidence="25">
    <location>
        <begin position="2037"/>
        <end position="2195"/>
    </location>
</feature>
<evidence type="ECO:0000256" key="15">
    <source>
        <dbReference type="ARBA" id="ARBA00023015"/>
    </source>
</evidence>
<dbReference type="FunFam" id="3.30.60.90:FF:000003">
    <property type="entry name" value="E1A binding protein p300"/>
    <property type="match status" value="1"/>
</dbReference>
<keyword evidence="18" id="KW-0804">Transcription</keyword>
<dbReference type="Pfam" id="PF02172">
    <property type="entry name" value="KIX"/>
    <property type="match status" value="1"/>
</dbReference>
<keyword evidence="19" id="KW-0539">Nucleus</keyword>
<dbReference type="SUPFAM" id="SSF69125">
    <property type="entry name" value="Nuclear receptor coactivator interlocking domain"/>
    <property type="match status" value="1"/>
</dbReference>
<feature type="region of interest" description="Disordered" evidence="25">
    <location>
        <begin position="334"/>
        <end position="361"/>
    </location>
</feature>
<feature type="compositionally biased region" description="Low complexity" evidence="25">
    <location>
        <begin position="1862"/>
        <end position="1884"/>
    </location>
</feature>
<keyword evidence="16" id="KW-0090">Biological rhythms</keyword>
<dbReference type="InterPro" id="IPR035898">
    <property type="entry name" value="TAZ_dom_sf"/>
</dbReference>
<dbReference type="Pfam" id="PF09030">
    <property type="entry name" value="Creb_binding"/>
    <property type="match status" value="1"/>
</dbReference>
<comment type="subcellular location">
    <subcellularLocation>
        <location evidence="2">Cytoplasm</location>
    </subcellularLocation>
    <subcellularLocation>
        <location evidence="1">Nucleus</location>
    </subcellularLocation>
</comment>
<evidence type="ECO:0000256" key="17">
    <source>
        <dbReference type="ARBA" id="ARBA00023117"/>
    </source>
</evidence>
<feature type="domain" description="TAZ-type" evidence="27">
    <location>
        <begin position="1476"/>
        <end position="1557"/>
    </location>
</feature>
<reference evidence="31" key="3">
    <citation type="submission" date="2025-09" db="UniProtKB">
        <authorList>
            <consortium name="Ensembl"/>
        </authorList>
    </citation>
    <scope>IDENTIFICATION</scope>
</reference>
<dbReference type="Pfam" id="PF08214">
    <property type="entry name" value="HAT_KAT11"/>
    <property type="match status" value="1"/>
</dbReference>
<feature type="compositionally biased region" description="Low complexity" evidence="25">
    <location>
        <begin position="763"/>
        <end position="774"/>
    </location>
</feature>
<evidence type="ECO:0000256" key="13">
    <source>
        <dbReference type="ARBA" id="ARBA00022843"/>
    </source>
</evidence>
<dbReference type="Proteomes" id="UP000694548">
    <property type="component" value="Chromosome sgr02"/>
</dbReference>
<feature type="domain" description="TAZ-type" evidence="27">
    <location>
        <begin position="194"/>
        <end position="280"/>
    </location>
</feature>
<dbReference type="Gene3D" id="1.20.1020.10">
    <property type="entry name" value="TAZ domain"/>
    <property type="match status" value="2"/>
</dbReference>
<dbReference type="GO" id="GO:0005654">
    <property type="term" value="C:nucleoplasm"/>
    <property type="evidence" value="ECO:0007669"/>
    <property type="project" value="UniProtKB-ARBA"/>
</dbReference>
<dbReference type="Gene3D" id="1.10.1630.10">
    <property type="entry name" value="Nuclear receptor coactivator, CREB-bp-like, interlocking domain"/>
    <property type="match status" value="1"/>
</dbReference>
<evidence type="ECO:0000259" key="30">
    <source>
        <dbReference type="PROSITE" id="PS51727"/>
    </source>
</evidence>
<dbReference type="InterPro" id="IPR009110">
    <property type="entry name" value="Nuc_rcpt_coact"/>
</dbReference>
<proteinExistence type="predicted"/>
<dbReference type="GO" id="GO:0000123">
    <property type="term" value="C:histone acetyltransferase complex"/>
    <property type="evidence" value="ECO:0007669"/>
    <property type="project" value="InterPro"/>
</dbReference>
<dbReference type="InterPro" id="IPR014744">
    <property type="entry name" value="Nuc_rcpt_coact_CREBbp"/>
</dbReference>
<feature type="region of interest" description="Disordered" evidence="25">
    <location>
        <begin position="124"/>
        <end position="166"/>
    </location>
</feature>
<evidence type="ECO:0000256" key="5">
    <source>
        <dbReference type="ARBA" id="ARBA00022490"/>
    </source>
</evidence>
<dbReference type="SMART" id="SM00291">
    <property type="entry name" value="ZnF_ZZ"/>
    <property type="match status" value="1"/>
</dbReference>
<feature type="domain" description="Bromo" evidence="26">
    <location>
        <begin position="798"/>
        <end position="875"/>
    </location>
</feature>
<keyword evidence="4" id="KW-0488">Methylation</keyword>
<feature type="zinc finger region" description="TAZ-type" evidence="23">
    <location>
        <begin position="1476"/>
        <end position="1557"/>
    </location>
</feature>
<dbReference type="InterPro" id="IPR013178">
    <property type="entry name" value="Histone_AcTrfase_Rtt109/CBP"/>
</dbReference>
<gene>
    <name evidence="31" type="primary">CREBBP</name>
    <name evidence="31" type="synonym">crebbpa</name>
</gene>
<dbReference type="CDD" id="cd05495">
    <property type="entry name" value="Bromo_cbp_like"/>
    <property type="match status" value="1"/>
</dbReference>
<dbReference type="GO" id="GO:0003713">
    <property type="term" value="F:transcription coactivator activity"/>
    <property type="evidence" value="ECO:0007669"/>
    <property type="project" value="InterPro"/>
</dbReference>
<dbReference type="InterPro" id="IPR000433">
    <property type="entry name" value="Znf_ZZ"/>
</dbReference>
<feature type="compositionally biased region" description="Polar residues" evidence="25">
    <location>
        <begin position="32"/>
        <end position="50"/>
    </location>
</feature>
<dbReference type="PROSITE" id="PS51727">
    <property type="entry name" value="CBP_P300_HAT"/>
    <property type="match status" value="1"/>
</dbReference>
<dbReference type="PANTHER" id="PTHR13808:SF34">
    <property type="entry name" value="CREB-BINDING PROTEIN"/>
    <property type="match status" value="1"/>
</dbReference>
<evidence type="ECO:0000313" key="31">
    <source>
        <dbReference type="Ensembl" id="ENSNFUP00015025086.1"/>
    </source>
</evidence>
<dbReference type="PRINTS" id="PR00503">
    <property type="entry name" value="BROMODOMAIN"/>
</dbReference>
<evidence type="ECO:0000256" key="8">
    <source>
        <dbReference type="ARBA" id="ARBA00022679"/>
    </source>
</evidence>
<dbReference type="InterPro" id="IPR043145">
    <property type="entry name" value="Znf_ZZ_sf"/>
</dbReference>
<evidence type="ECO:0000256" key="7">
    <source>
        <dbReference type="ARBA" id="ARBA00022553"/>
    </source>
</evidence>
<feature type="compositionally biased region" description="Low complexity" evidence="25">
    <location>
        <begin position="1598"/>
        <end position="1627"/>
    </location>
</feature>
<comment type="catalytic activity">
    <reaction evidence="21">
        <text>(S)-lactoyl-CoA + L-lysyl-[protein] = N(6)-[(S)-lactoyl]-L-lysyl-[protein] + CoA + H(+)</text>
        <dbReference type="Rhea" id="RHEA:61996"/>
        <dbReference type="Rhea" id="RHEA-COMP:9752"/>
        <dbReference type="Rhea" id="RHEA-COMP:19466"/>
        <dbReference type="ChEBI" id="CHEBI:15378"/>
        <dbReference type="ChEBI" id="CHEBI:29969"/>
        <dbReference type="ChEBI" id="CHEBI:57287"/>
        <dbReference type="ChEBI" id="CHEBI:231527"/>
        <dbReference type="ChEBI" id="CHEBI:231528"/>
    </reaction>
    <physiologicalReaction direction="left-to-right" evidence="21">
        <dbReference type="Rhea" id="RHEA:61997"/>
    </physiologicalReaction>
</comment>
<dbReference type="Pfam" id="PF00569">
    <property type="entry name" value="ZZ"/>
    <property type="match status" value="1"/>
</dbReference>
<dbReference type="GO" id="GO:0005737">
    <property type="term" value="C:cytoplasm"/>
    <property type="evidence" value="ECO:0007669"/>
    <property type="project" value="UniProtKB-SubCell"/>
</dbReference>
<feature type="domain" description="ZZ-type" evidence="28">
    <location>
        <begin position="1413"/>
        <end position="1461"/>
    </location>
</feature>
<evidence type="ECO:0000256" key="25">
    <source>
        <dbReference type="SAM" id="MobiDB-lite"/>
    </source>
</evidence>
<feature type="region of interest" description="Disordered" evidence="25">
    <location>
        <begin position="1856"/>
        <end position="1921"/>
    </location>
</feature>
<evidence type="ECO:0000256" key="19">
    <source>
        <dbReference type="ARBA" id="ARBA00023242"/>
    </source>
</evidence>
<dbReference type="InterPro" id="IPR003101">
    <property type="entry name" value="KIX_dom"/>
</dbReference>
<organism evidence="31 32">
    <name type="scientific">Nothobranchius furzeri</name>
    <name type="common">Turquoise killifish</name>
    <dbReference type="NCBI Taxonomy" id="105023"/>
    <lineage>
        <taxon>Eukaryota</taxon>
        <taxon>Metazoa</taxon>
        <taxon>Chordata</taxon>
        <taxon>Craniata</taxon>
        <taxon>Vertebrata</taxon>
        <taxon>Euteleostomi</taxon>
        <taxon>Actinopterygii</taxon>
        <taxon>Neopterygii</taxon>
        <taxon>Teleostei</taxon>
        <taxon>Neoteleostei</taxon>
        <taxon>Acanthomorphata</taxon>
        <taxon>Ovalentaria</taxon>
        <taxon>Atherinomorphae</taxon>
        <taxon>Cyprinodontiformes</taxon>
        <taxon>Nothobranchiidae</taxon>
        <taxon>Nothobranchius</taxon>
    </lineage>
</organism>
<keyword evidence="6" id="KW-1017">Isopeptide bond</keyword>
<dbReference type="CDD" id="cd20910">
    <property type="entry name" value="NCBD_CREBBP-p300_like"/>
    <property type="match status" value="1"/>
</dbReference>
<dbReference type="SMART" id="SM00551">
    <property type="entry name" value="ZnF_TAZ"/>
    <property type="match status" value="2"/>
</dbReference>
<dbReference type="InterPro" id="IPR038547">
    <property type="entry name" value="RING_CBP-p300_sf"/>
</dbReference>
<feature type="region of interest" description="Disordered" evidence="25">
    <location>
        <begin position="1585"/>
        <end position="1682"/>
    </location>
</feature>
<keyword evidence="8" id="KW-0808">Transferase</keyword>
<protein>
    <recommendedName>
        <fullName evidence="3">histone acetyltransferase</fullName>
        <ecNumber evidence="3">2.3.1.48</ecNumber>
    </recommendedName>
</protein>
<dbReference type="FunFam" id="1.20.1020.10:FF:000002">
    <property type="entry name" value="E1A binding protein p300"/>
    <property type="match status" value="1"/>
</dbReference>
<dbReference type="GO" id="GO:0008270">
    <property type="term" value="F:zinc ion binding"/>
    <property type="evidence" value="ECO:0007669"/>
    <property type="project" value="UniProtKB-KW"/>
</dbReference>
<dbReference type="Pfam" id="PF23570">
    <property type="entry name" value="PHD_P300"/>
    <property type="match status" value="1"/>
</dbReference>
<feature type="compositionally biased region" description="Polar residues" evidence="25">
    <location>
        <begin position="301"/>
        <end position="314"/>
    </location>
</feature>
<dbReference type="SUPFAM" id="SSF57850">
    <property type="entry name" value="RING/U-box"/>
    <property type="match status" value="1"/>
</dbReference>
<evidence type="ECO:0000256" key="2">
    <source>
        <dbReference type="ARBA" id="ARBA00004496"/>
    </source>
</evidence>
<dbReference type="FunFam" id="1.20.920.10:FF:000001">
    <property type="entry name" value="Histone acetyltransferase p300"/>
    <property type="match status" value="1"/>
</dbReference>
<keyword evidence="5" id="KW-0963">Cytoplasm</keyword>
<feature type="domain" description="CBP/p300-type HAT" evidence="30">
    <location>
        <begin position="1034"/>
        <end position="1411"/>
    </location>
</feature>
<dbReference type="CDD" id="cd15802">
    <property type="entry name" value="RING_CBP-p300"/>
    <property type="match status" value="1"/>
</dbReference>
<evidence type="ECO:0000256" key="18">
    <source>
        <dbReference type="ARBA" id="ARBA00023163"/>
    </source>
</evidence>
<feature type="region of interest" description="Disordered" evidence="25">
    <location>
        <begin position="1"/>
        <end position="99"/>
    </location>
</feature>
<keyword evidence="20" id="KW-0012">Acyltransferase</keyword>
<feature type="region of interest" description="Disordered" evidence="25">
    <location>
        <begin position="1267"/>
        <end position="1325"/>
    </location>
</feature>
<evidence type="ECO:0000259" key="27">
    <source>
        <dbReference type="PROSITE" id="PS50134"/>
    </source>
</evidence>
<feature type="region of interest" description="Disordered" evidence="25">
    <location>
        <begin position="517"/>
        <end position="540"/>
    </location>
</feature>
<dbReference type="GO" id="GO:0031490">
    <property type="term" value="F:chromatin DNA binding"/>
    <property type="evidence" value="ECO:0007669"/>
    <property type="project" value="TreeGrafter"/>
</dbReference>
<dbReference type="GeneTree" id="ENSGT00940000155364"/>
<evidence type="ECO:0000256" key="1">
    <source>
        <dbReference type="ARBA" id="ARBA00004123"/>
    </source>
</evidence>
<dbReference type="CDD" id="cd02337">
    <property type="entry name" value="ZZ_CBP"/>
    <property type="match status" value="1"/>
</dbReference>
<feature type="compositionally biased region" description="Pro residues" evidence="25">
    <location>
        <begin position="2107"/>
        <end position="2122"/>
    </location>
</feature>
<reference evidence="31" key="2">
    <citation type="submission" date="2025-08" db="UniProtKB">
        <authorList>
            <consortium name="Ensembl"/>
        </authorList>
    </citation>
    <scope>IDENTIFICATION</scope>
</reference>
<feature type="region of interest" description="Disordered" evidence="25">
    <location>
        <begin position="592"/>
        <end position="686"/>
    </location>
</feature>
<feature type="region of interest" description="Disordered" evidence="25">
    <location>
        <begin position="288"/>
        <end position="314"/>
    </location>
</feature>
<feature type="compositionally biased region" description="Basic residues" evidence="25">
    <location>
        <begin position="1296"/>
        <end position="1306"/>
    </location>
</feature>
<dbReference type="Gene3D" id="3.30.60.90">
    <property type="match status" value="1"/>
</dbReference>
<keyword evidence="9 23" id="KW-0479">Metal-binding</keyword>
<keyword evidence="14" id="KW-0007">Acetylation</keyword>
<dbReference type="PROSITE" id="PS01357">
    <property type="entry name" value="ZF_ZZ_1"/>
    <property type="match status" value="1"/>
</dbReference>
<dbReference type="PANTHER" id="PTHR13808">
    <property type="entry name" value="CBP/P300-RELATED"/>
    <property type="match status" value="1"/>
</dbReference>
<feature type="compositionally biased region" description="Low complexity" evidence="25">
    <location>
        <begin position="137"/>
        <end position="149"/>
    </location>
</feature>
<accession>A0A8C6LT81</accession>
<feature type="compositionally biased region" description="Low complexity" evidence="25">
    <location>
        <begin position="2180"/>
        <end position="2191"/>
    </location>
</feature>
<evidence type="ECO:0000259" key="28">
    <source>
        <dbReference type="PROSITE" id="PS50135"/>
    </source>
</evidence>
<feature type="compositionally biased region" description="Polar residues" evidence="25">
    <location>
        <begin position="1280"/>
        <end position="1290"/>
    </location>
</feature>
<evidence type="ECO:0000256" key="12">
    <source>
        <dbReference type="ARBA" id="ARBA00022833"/>
    </source>
</evidence>
<feature type="compositionally biased region" description="Polar residues" evidence="25">
    <location>
        <begin position="64"/>
        <end position="99"/>
    </location>
</feature>
<evidence type="ECO:0000259" key="26">
    <source>
        <dbReference type="PROSITE" id="PS50014"/>
    </source>
</evidence>
<feature type="compositionally biased region" description="Low complexity" evidence="25">
    <location>
        <begin position="1942"/>
        <end position="1959"/>
    </location>
</feature>
<dbReference type="PROSITE" id="PS50134">
    <property type="entry name" value="ZF_TAZ"/>
    <property type="match status" value="2"/>
</dbReference>
<dbReference type="InterPro" id="IPR056484">
    <property type="entry name" value="PHD_P300"/>
</dbReference>
<feature type="zinc finger region" description="TAZ-type" evidence="23">
    <location>
        <begin position="194"/>
        <end position="280"/>
    </location>
</feature>
<evidence type="ECO:0000313" key="32">
    <source>
        <dbReference type="Proteomes" id="UP000694548"/>
    </source>
</evidence>
<feature type="compositionally biased region" description="Pro residues" evidence="25">
    <location>
        <begin position="1897"/>
        <end position="1906"/>
    </location>
</feature>
<feature type="region of interest" description="Disordered" evidence="25">
    <location>
        <begin position="727"/>
        <end position="784"/>
    </location>
</feature>
<dbReference type="InterPro" id="IPR001487">
    <property type="entry name" value="Bromodomain"/>
</dbReference>
<dbReference type="GO" id="GO:0140297">
    <property type="term" value="F:DNA-binding transcription factor binding"/>
    <property type="evidence" value="ECO:0007669"/>
    <property type="project" value="UniProtKB-ARBA"/>
</dbReference>
<keyword evidence="12 23" id="KW-0862">Zinc</keyword>
<dbReference type="InterPro" id="IPR031162">
    <property type="entry name" value="CBP_P300_HAT"/>
</dbReference>
<evidence type="ECO:0000256" key="11">
    <source>
        <dbReference type="ARBA" id="ARBA00022771"/>
    </source>
</evidence>
<feature type="compositionally biased region" description="Basic and acidic residues" evidence="25">
    <location>
        <begin position="731"/>
        <end position="756"/>
    </location>
</feature>
<dbReference type="GO" id="GO:0004402">
    <property type="term" value="F:histone acetyltransferase activity"/>
    <property type="evidence" value="ECO:0007669"/>
    <property type="project" value="InterPro"/>
</dbReference>
<dbReference type="SUPFAM" id="SSF47040">
    <property type="entry name" value="Kix domain of CBP (creb binding protein)"/>
    <property type="match status" value="1"/>
</dbReference>
<keyword evidence="7" id="KW-0597">Phosphoprotein</keyword>
<dbReference type="Gene3D" id="2.10.110.40">
    <property type="match status" value="1"/>
</dbReference>
<evidence type="ECO:0000256" key="23">
    <source>
        <dbReference type="PROSITE-ProRule" id="PRU00203"/>
    </source>
</evidence>
<dbReference type="PROSITE" id="PS50014">
    <property type="entry name" value="BROMODOMAIN_2"/>
    <property type="match status" value="1"/>
</dbReference>
<dbReference type="GO" id="GO:0048511">
    <property type="term" value="P:rhythmic process"/>
    <property type="evidence" value="ECO:0007669"/>
    <property type="project" value="UniProtKB-KW"/>
</dbReference>
<evidence type="ECO:0000256" key="10">
    <source>
        <dbReference type="ARBA" id="ARBA00022737"/>
    </source>
</evidence>
<dbReference type="SUPFAM" id="SSF47370">
    <property type="entry name" value="Bromodomain"/>
    <property type="match status" value="1"/>
</dbReference>
<feature type="domain" description="KIX" evidence="29">
    <location>
        <begin position="423"/>
        <end position="502"/>
    </location>
</feature>
<feature type="compositionally biased region" description="Low complexity" evidence="25">
    <location>
        <begin position="2141"/>
        <end position="2156"/>
    </location>
</feature>
<dbReference type="SMART" id="SM01250">
    <property type="entry name" value="KAT11"/>
    <property type="match status" value="1"/>
</dbReference>
<dbReference type="Pfam" id="PF06001">
    <property type="entry name" value="RING_CBP-p300"/>
    <property type="match status" value="1"/>
</dbReference>
<dbReference type="InterPro" id="IPR013083">
    <property type="entry name" value="Znf_RING/FYVE/PHD"/>
</dbReference>
<evidence type="ECO:0000256" key="22">
    <source>
        <dbReference type="PROSITE-ProRule" id="PRU00035"/>
    </source>
</evidence>
<dbReference type="FunFam" id="2.10.110.40:FF:000001">
    <property type="entry name" value="E1A binding protein p300"/>
    <property type="match status" value="1"/>
</dbReference>
<evidence type="ECO:0000256" key="21">
    <source>
        <dbReference type="ARBA" id="ARBA00047411"/>
    </source>
</evidence>
<reference evidence="31" key="1">
    <citation type="submission" date="2014-08" db="EMBL/GenBank/DDBJ databases">
        <authorList>
            <person name="Senf B."/>
            <person name="Petzold A."/>
            <person name="Downie B.R."/>
            <person name="Koch P."/>
            <person name="Platzer M."/>
        </authorList>
    </citation>
    <scope>NUCLEOTIDE SEQUENCE [LARGE SCALE GENOMIC DNA]</scope>
    <source>
        <strain evidence="31">GRZ</strain>
    </source>
</reference>
<dbReference type="InterPro" id="IPR036427">
    <property type="entry name" value="Bromodomain-like_sf"/>
</dbReference>
<dbReference type="GO" id="GO:0005667">
    <property type="term" value="C:transcription regulator complex"/>
    <property type="evidence" value="ECO:0007669"/>
    <property type="project" value="TreeGrafter"/>
</dbReference>
<dbReference type="PROSITE" id="PS50952">
    <property type="entry name" value="KIX"/>
    <property type="match status" value="1"/>
</dbReference>
<feature type="compositionally biased region" description="Basic and acidic residues" evidence="25">
    <location>
        <begin position="1267"/>
        <end position="1279"/>
    </location>
</feature>
<dbReference type="Pfam" id="PF02135">
    <property type="entry name" value="zf-TAZ"/>
    <property type="match status" value="2"/>
</dbReference>
<dbReference type="InterPro" id="IPR010303">
    <property type="entry name" value="RING_CBP-p300"/>
</dbReference>
<dbReference type="Gene3D" id="3.30.40.10">
    <property type="entry name" value="Zinc/RING finger domain, C3HC4 (zinc finger)"/>
    <property type="match status" value="1"/>
</dbReference>
<evidence type="ECO:0000256" key="24">
    <source>
        <dbReference type="PROSITE-ProRule" id="PRU00228"/>
    </source>
</evidence>
<evidence type="ECO:0000256" key="14">
    <source>
        <dbReference type="ARBA" id="ARBA00022990"/>
    </source>
</evidence>
<feature type="compositionally biased region" description="Low complexity" evidence="25">
    <location>
        <begin position="2037"/>
        <end position="2060"/>
    </location>
</feature>
<dbReference type="FunFam" id="1.20.1020.10:FF:000001">
    <property type="entry name" value="E1A binding protein p300"/>
    <property type="match status" value="1"/>
</dbReference>
<keyword evidence="13" id="KW-0832">Ubl conjugation</keyword>
<evidence type="ECO:0000256" key="4">
    <source>
        <dbReference type="ARBA" id="ARBA00022481"/>
    </source>
</evidence>
<dbReference type="Pfam" id="PF00439">
    <property type="entry name" value="Bromodomain"/>
    <property type="match status" value="1"/>
</dbReference>
<feature type="compositionally biased region" description="Low complexity" evidence="25">
    <location>
        <begin position="2075"/>
        <end position="2087"/>
    </location>
</feature>
<sequence length="2204" mass="243245">ELIPNGGDMSASGVPDAAAKHKQLSELLRARSTPSITGTGLNSASPQPGSMGQLGTPLGKSPLGQASPNSHSSPQSQKPGTPTGVSVQNSNSNTTALGFNPMMNNSQVISDLCFQMGLGTNGNPFGTQPYGQGAAGPGQQLNPQQQLQNKAALSNSLPPFPNELKGAAVTNVPNMKKHSFSGGVAVPSAGPTADPEKRKLIQQQLVLLLHAHKCQRREQANGEVRACALPHCRTMKNVLNHMTHCQAGKSCQVAHCASSRQIISHWKNCTRHDCPVCLPLKNASDKRTHLQNPMSSVGMGQPSTPTINTSAPIDPSSMQRAYAALGLPYSSQATGQATAQQAPGQTAGAPNSQGQQQPPQQMRAIGNQMALGSGTMGVATSDQTNLHTDSLPNTLNTNKSVSALCNGSAVGNLPTAAPISATGSRKAWHEHVTQDLRNHLVHKLVQAIFPTPDPAALKDRRMENLVAYARKVEGDMYESASSRDEYYHFLAEKIYKIQKELEEKRRSRMQKQIISQAPMANQAQQPGLPQPNALGPRPQSECKNVSTLQISFDDLFTVRCPLTCVRVCVCVFSCSCVCPSLQQQQQNANLPLNSLGPPLGPQLASSQTPLHSTPPPTASSVSTTGVATNLPHPQPSSRSSTPTLPGPVPAQAQGATPPCPSQPQPQVELPAAAQTQPPPQPPTTPVRLQSLRMPFVLKPPPQTPIPVIAMHQPIPLTSTFLTTDASSSILVKKDEPEEKPEPMEVEEKKPKIKTEPKEDEESGSNTSTSASPSQSRRKIFKPEELRQALMPTLESLYRQDPESLPFRQPVDPMLLGIPVGSTQDYFDIVKNPIDLSTIKRKLDTGQYQEPWQYVDDVWLMFNNAWLYNRKTSRVYKYCSKLAEVFESEIDPVMQGLGYCCGRKYEFSPQTLCCYGKQLCTIPTGGTYYSYQNSSESYKLNLPALYHFCEKCFNEIQGDSVTLGDDPAQPQTMISKDQFDRKKNDVLDPEPFVECKDCGRKMHQICVLHYEVIWPSGFICDSCLKKSGKSRKENKFTAKRLQSTRLGMYIEDRVNKYLKRQNHPEAGEVFVRVVASSDKTVEVKPGMKARFVDTGEMPETFPYRTKALFAFEEIDGVDVCFFGMHVQEYGSECPFPNTRRVYISYLDSIHFFRPRILRTAVYHEILIGYLEYVKKLGYTQGHIWACPPSEGDDYIFHCHPPEQKIPKPKRLQEWYRKMLDKAFAERILHDYKDIFKQATEDRLTSANELPYFEGDFWPNVLEESIKELEQEEEERKKEENTASSETPEGTPSDSKNAKKKNNKKTNKNKSSVSRANKKKPGMPNVANDLSQKLYATMEKHKEVFFVIHLHSGPMANTLPPIVDPDPLISCDLMDGRDAFLTLARDKHWEFSSLRRCKWSAMCMLVELHNQGQDRFVYTCNECKHHVETRWHCTVCEDFDLCINCYNSKGHEHQMVKWGLGLDDDSNSQSGEASKSPQESRRLSIQRCIQSLVHACQCRNANCSLPSCQKMKRVVQHTKGCKRKTNGGCPVCKQLIALCCYHAKHCQENKCPVPFCLNIKQKLRQQQLQHRLQQAQLMRRRMATMQGRTVPLPSPPPSAAPSTPTSHTQPNTPQTPQQPLSNQPQTPNSAGVMSPSFPNAPRAGQPQAQVPQGKPGPQASPLHQQQSPLPQQPQPPQPRQQQAPLAAIKMAHHIEMMAQAQQNQQNYRFATNGGLPINPQQPQQRMAGPMQPTMQMVPRGPQVVAQGQWPATAGPMQAAQTRQPGLVQGQNPQQAMTMQRAIIVPGQQTQQAQRMLIPQQPGCRPQTPQRPSTIPPNALQDLLRTLKSPSSPQQQQQVLNILKSNPQLMAAFIKQRTAKYHANQPQQQQPQVGQQQQQQPGMQPLQTMAMPGAPVQRPGIPPQQPQQPPVQGMASMGTPGQLMNTAHATPQQIQELYRRQLLRQQQQQQQQQQPQQQQQQQGVMPQSHLGQFPAQAQGTPAMFTHLRMQQQQQQQQQLAMQAGATATGVQMGQLPPMTQMAQPGMGMDATQNLLHQRLLQQQQQQQQAQLPPQQQQAVLKQQMGSPAQPSPMSPQTHLLAGQAQGAAHLPNQPGLANALGSQVRSPAPVQSPCPPTQPQPPHSSPSPQIQIQPQPSPQHPTPHHSGSPHPGLGGPLQSMEQAHLGTPEQSAMLPQLNTPNRGGLSSDLGLVGDATGDTLEKFVEGL</sequence>